<feature type="repeat" description="ANK" evidence="3">
    <location>
        <begin position="727"/>
        <end position="759"/>
    </location>
</feature>
<feature type="repeat" description="ANK" evidence="3">
    <location>
        <begin position="863"/>
        <end position="895"/>
    </location>
</feature>
<dbReference type="SMART" id="SM00248">
    <property type="entry name" value="ANK"/>
    <property type="match status" value="11"/>
</dbReference>
<dbReference type="Pfam" id="PF24883">
    <property type="entry name" value="NPHP3_N"/>
    <property type="match status" value="1"/>
</dbReference>
<protein>
    <submittedName>
        <fullName evidence="6">Ankyrin</fullName>
    </submittedName>
</protein>
<dbReference type="SUPFAM" id="SSF52540">
    <property type="entry name" value="P-loop containing nucleoside triphosphate hydrolases"/>
    <property type="match status" value="1"/>
</dbReference>
<dbReference type="Pfam" id="PF12796">
    <property type="entry name" value="Ank_2"/>
    <property type="match status" value="3"/>
</dbReference>
<dbReference type="InterPro" id="IPR027417">
    <property type="entry name" value="P-loop_NTPase"/>
</dbReference>
<evidence type="ECO:0000256" key="2">
    <source>
        <dbReference type="ARBA" id="ARBA00023043"/>
    </source>
</evidence>
<organism evidence="6 7">
    <name type="scientific">Melanomma pulvis-pyrius CBS 109.77</name>
    <dbReference type="NCBI Taxonomy" id="1314802"/>
    <lineage>
        <taxon>Eukaryota</taxon>
        <taxon>Fungi</taxon>
        <taxon>Dikarya</taxon>
        <taxon>Ascomycota</taxon>
        <taxon>Pezizomycotina</taxon>
        <taxon>Dothideomycetes</taxon>
        <taxon>Pleosporomycetidae</taxon>
        <taxon>Pleosporales</taxon>
        <taxon>Melanommataceae</taxon>
        <taxon>Melanomma</taxon>
    </lineage>
</organism>
<dbReference type="AlphaFoldDB" id="A0A6A6X9K0"/>
<feature type="repeat" description="ANK" evidence="3">
    <location>
        <begin position="564"/>
        <end position="596"/>
    </location>
</feature>
<dbReference type="Pfam" id="PF22939">
    <property type="entry name" value="WHD_GPIID"/>
    <property type="match status" value="1"/>
</dbReference>
<dbReference type="InterPro" id="IPR056884">
    <property type="entry name" value="NPHP3-like_N"/>
</dbReference>
<dbReference type="Gene3D" id="3.40.50.300">
    <property type="entry name" value="P-loop containing nucleotide triphosphate hydrolases"/>
    <property type="match status" value="1"/>
</dbReference>
<reference evidence="6" key="1">
    <citation type="journal article" date="2020" name="Stud. Mycol.">
        <title>101 Dothideomycetes genomes: a test case for predicting lifestyles and emergence of pathogens.</title>
        <authorList>
            <person name="Haridas S."/>
            <person name="Albert R."/>
            <person name="Binder M."/>
            <person name="Bloem J."/>
            <person name="Labutti K."/>
            <person name="Salamov A."/>
            <person name="Andreopoulos B."/>
            <person name="Baker S."/>
            <person name="Barry K."/>
            <person name="Bills G."/>
            <person name="Bluhm B."/>
            <person name="Cannon C."/>
            <person name="Castanera R."/>
            <person name="Culley D."/>
            <person name="Daum C."/>
            <person name="Ezra D."/>
            <person name="Gonzalez J."/>
            <person name="Henrissat B."/>
            <person name="Kuo A."/>
            <person name="Liang C."/>
            <person name="Lipzen A."/>
            <person name="Lutzoni F."/>
            <person name="Magnuson J."/>
            <person name="Mondo S."/>
            <person name="Nolan M."/>
            <person name="Ohm R."/>
            <person name="Pangilinan J."/>
            <person name="Park H.-J."/>
            <person name="Ramirez L."/>
            <person name="Alfaro M."/>
            <person name="Sun H."/>
            <person name="Tritt A."/>
            <person name="Yoshinaga Y."/>
            <person name="Zwiers L.-H."/>
            <person name="Turgeon B."/>
            <person name="Goodwin S."/>
            <person name="Spatafora J."/>
            <person name="Crous P."/>
            <person name="Grigoriev I."/>
        </authorList>
    </citation>
    <scope>NUCLEOTIDE SEQUENCE</scope>
    <source>
        <strain evidence="6">CBS 109.77</strain>
    </source>
</reference>
<dbReference type="PROSITE" id="PS50088">
    <property type="entry name" value="ANK_REPEAT"/>
    <property type="match status" value="5"/>
</dbReference>
<evidence type="ECO:0000259" key="4">
    <source>
        <dbReference type="Pfam" id="PF22939"/>
    </source>
</evidence>
<gene>
    <name evidence="6" type="ORF">K505DRAFT_46343</name>
</gene>
<feature type="repeat" description="ANK" evidence="3">
    <location>
        <begin position="663"/>
        <end position="695"/>
    </location>
</feature>
<dbReference type="PANTHER" id="PTHR24198:SF194">
    <property type="entry name" value="INVERSIN-A"/>
    <property type="match status" value="1"/>
</dbReference>
<name>A0A6A6X9K0_9PLEO</name>
<dbReference type="InterPro" id="IPR002110">
    <property type="entry name" value="Ankyrin_rpt"/>
</dbReference>
<dbReference type="Proteomes" id="UP000799757">
    <property type="component" value="Unassembled WGS sequence"/>
</dbReference>
<dbReference type="Gene3D" id="1.25.40.20">
    <property type="entry name" value="Ankyrin repeat-containing domain"/>
    <property type="match status" value="2"/>
</dbReference>
<evidence type="ECO:0000256" key="1">
    <source>
        <dbReference type="ARBA" id="ARBA00022737"/>
    </source>
</evidence>
<dbReference type="PRINTS" id="PR01415">
    <property type="entry name" value="ANKYRIN"/>
</dbReference>
<feature type="domain" description="GPI inositol-deacylase winged helix" evidence="4">
    <location>
        <begin position="295"/>
        <end position="376"/>
    </location>
</feature>
<evidence type="ECO:0000256" key="3">
    <source>
        <dbReference type="PROSITE-ProRule" id="PRU00023"/>
    </source>
</evidence>
<proteinExistence type="predicted"/>
<keyword evidence="7" id="KW-1185">Reference proteome</keyword>
<dbReference type="InterPro" id="IPR054471">
    <property type="entry name" value="GPIID_WHD"/>
</dbReference>
<keyword evidence="1" id="KW-0677">Repeat</keyword>
<evidence type="ECO:0000313" key="6">
    <source>
        <dbReference type="EMBL" id="KAF2793082.1"/>
    </source>
</evidence>
<accession>A0A6A6X9K0</accession>
<feature type="repeat" description="ANK" evidence="3">
    <location>
        <begin position="896"/>
        <end position="935"/>
    </location>
</feature>
<dbReference type="PANTHER" id="PTHR24198">
    <property type="entry name" value="ANKYRIN REPEAT AND PROTEIN KINASE DOMAIN-CONTAINING PROTEIN"/>
    <property type="match status" value="1"/>
</dbReference>
<dbReference type="SUPFAM" id="SSF48403">
    <property type="entry name" value="Ankyrin repeat"/>
    <property type="match status" value="1"/>
</dbReference>
<evidence type="ECO:0000259" key="5">
    <source>
        <dbReference type="Pfam" id="PF24883"/>
    </source>
</evidence>
<keyword evidence="2 3" id="KW-0040">ANK repeat</keyword>
<feature type="domain" description="Nephrocystin 3-like N-terminal" evidence="5">
    <location>
        <begin position="13"/>
        <end position="176"/>
    </location>
</feature>
<sequence>MSHFSKTAKPLEGTFAWVLEHKSYKMWLNSPSASILHIFGKPGSGKSLLSQFLFQKTISTLQWTPCAYFNCSVTENRRSSLQLYASLLHQLFLAFPRLLRWVSQTLQDEINYEPEDDDAGLQGILEQSIVWLQGKSNILLVVDGLDECDTGRYEVINLFRRVQKDAPWCRILLTSRHDESLLSDLGNESIRLNLDKEPGLQRDIGALIGFEVQLLVRDQPFLGPLAKEIQKILEERADGMFLLVRLIIFDLRNRKGSSSSKLGSSPAEVRKILKSLPKSLWQAYAKMLDRVSYDEQNLAKRILSCVLYSARPLTVEELSIALAVSDDIRSINELEEEISLSVLHDIHHVFGPLLQVEDGYITFMHASVRDFLLSSSGTTLSAGGNKSSLLQGLRTLFKARPWYSILKTEGNAVLLDICFNYLDLVSYTLTDYTSITTDMFRDEAPGNDDDFSMAWLRPTRSNQQLLHTKALKLLSYTAENMDEHCREISSSDSYTRLKIRTYFTSRSIDFWIVLYWIFRDRERMQQHLGPLHMACLLGLELTVEDLLKNGWNWKTPTKGELYGHFTTPLEVAVEGGDSGTVKMLLKHGASLDWHYKENRSILSTAAWYGHNEIIGILLEHGAKLVGPMELEYTALDAAVEAGRESTTLYLIDCAKKAGKSSWTSGYPVHTAVRAGRTRILQLLLEKKFPIDVHDNTGFLPFHLAASRNDVTILKLCKPSDIDHESDSGQTALEIAAKHVNKANLEYLLDNGSAINLSTALLLAIDASSSESHKKVCDVMKFLLSRGATVSQYSIDKAVTIDNAPALELLLARGAETTLDRNMDWTRSLLHLIIKSRATACLVLVLDEFTPEEMETVVKHPDGEGRTALHIAAQNPHQPIVERLLKEGVSVNAVDPKGKTPLHLILEHEIPNWRKPPLSVIETLLNHGADPSVKSNNGVSAIGSYIASHDATDAATEANHHHVWTVNELAVIELLLSRGANLTFDDFMVSTKQGLLVRSAYWSMVTMRSESVHNHTKRFLADYKLTEDQQRQGLVWALSNDNERLVNMLSPALPEWIFEEELGIQLMTAMWRVSPRTIDMILGYSAFDLTKAYKTRDQRSPTYLLCEAAERGLKRVVAKLLEIPPDSPKSASLEVLKKAARLAMMESHREVTAMIKEYVARRVDGL</sequence>
<dbReference type="InterPro" id="IPR036770">
    <property type="entry name" value="Ankyrin_rpt-contain_sf"/>
</dbReference>
<evidence type="ECO:0000313" key="7">
    <source>
        <dbReference type="Proteomes" id="UP000799757"/>
    </source>
</evidence>
<dbReference type="PROSITE" id="PS50297">
    <property type="entry name" value="ANK_REP_REGION"/>
    <property type="match status" value="2"/>
</dbReference>
<dbReference type="EMBL" id="MU001943">
    <property type="protein sequence ID" value="KAF2793082.1"/>
    <property type="molecule type" value="Genomic_DNA"/>
</dbReference>
<dbReference type="OrthoDB" id="3553497at2759"/>